<organism evidence="2">
    <name type="scientific">human gut metagenome</name>
    <dbReference type="NCBI Taxonomy" id="408170"/>
    <lineage>
        <taxon>unclassified sequences</taxon>
        <taxon>metagenomes</taxon>
        <taxon>organismal metagenomes</taxon>
    </lineage>
</organism>
<comment type="caution">
    <text evidence="2">The sequence shown here is derived from an EMBL/GenBank/DDBJ whole genome shotgun (WGS) entry which is preliminary data.</text>
</comment>
<evidence type="ECO:0000313" key="2">
    <source>
        <dbReference type="EMBL" id="EKC48054.1"/>
    </source>
</evidence>
<proteinExistence type="predicted"/>
<dbReference type="AlphaFoldDB" id="K1RXX5"/>
<dbReference type="EMBL" id="AJWZ01010575">
    <property type="protein sequence ID" value="EKC48054.1"/>
    <property type="molecule type" value="Genomic_DNA"/>
</dbReference>
<protein>
    <submittedName>
        <fullName evidence="2">RNA polymerase ECF-type sigma factor</fullName>
    </submittedName>
</protein>
<dbReference type="GO" id="GO:0003700">
    <property type="term" value="F:DNA-binding transcription factor activity"/>
    <property type="evidence" value="ECO:0007669"/>
    <property type="project" value="InterPro"/>
</dbReference>
<dbReference type="InterPro" id="IPR013325">
    <property type="entry name" value="RNA_pol_sigma_r2"/>
</dbReference>
<dbReference type="InterPro" id="IPR007627">
    <property type="entry name" value="RNA_pol_sigma70_r2"/>
</dbReference>
<sequence>MFYYAKRIVGEDAADDVVQEAFLELWNRMDALETDVPQIESYLYKTIYSRGLNYLKRYKKVNTAAIEDITKCVCRAISLRWEMENRTWKTWS</sequence>
<dbReference type="GO" id="GO:0006352">
    <property type="term" value="P:DNA-templated transcription initiation"/>
    <property type="evidence" value="ECO:0007669"/>
    <property type="project" value="InterPro"/>
</dbReference>
<name>K1RXX5_9ZZZZ</name>
<gene>
    <name evidence="2" type="ORF">OBE_15386</name>
</gene>
<dbReference type="Gene3D" id="1.10.1740.10">
    <property type="match status" value="1"/>
</dbReference>
<reference evidence="2" key="1">
    <citation type="journal article" date="2013" name="Environ. Microbiol.">
        <title>Microbiota from the distal guts of lean and obese adolescents exhibit partial functional redundancy besides clear differences in community structure.</title>
        <authorList>
            <person name="Ferrer M."/>
            <person name="Ruiz A."/>
            <person name="Lanza F."/>
            <person name="Haange S.B."/>
            <person name="Oberbach A."/>
            <person name="Till H."/>
            <person name="Bargiela R."/>
            <person name="Campoy C."/>
            <person name="Segura M.T."/>
            <person name="Richter M."/>
            <person name="von Bergen M."/>
            <person name="Seifert J."/>
            <person name="Suarez A."/>
        </authorList>
    </citation>
    <scope>NUCLEOTIDE SEQUENCE</scope>
</reference>
<dbReference type="Pfam" id="PF04542">
    <property type="entry name" value="Sigma70_r2"/>
    <property type="match status" value="1"/>
</dbReference>
<feature type="domain" description="RNA polymerase sigma-70 region 2" evidence="1">
    <location>
        <begin position="2"/>
        <end position="59"/>
    </location>
</feature>
<dbReference type="SUPFAM" id="SSF88946">
    <property type="entry name" value="Sigma2 domain of RNA polymerase sigma factors"/>
    <property type="match status" value="1"/>
</dbReference>
<evidence type="ECO:0000259" key="1">
    <source>
        <dbReference type="Pfam" id="PF04542"/>
    </source>
</evidence>
<accession>K1RXX5</accession>